<dbReference type="SUPFAM" id="SSF51905">
    <property type="entry name" value="FAD/NAD(P)-binding domain"/>
    <property type="match status" value="1"/>
</dbReference>
<dbReference type="InterPro" id="IPR006076">
    <property type="entry name" value="FAD-dep_OxRdtase"/>
</dbReference>
<evidence type="ECO:0000313" key="3">
    <source>
        <dbReference type="EMBL" id="CAB4735664.1"/>
    </source>
</evidence>
<dbReference type="AlphaFoldDB" id="A0A6J6SLF3"/>
<dbReference type="GO" id="GO:0016491">
    <property type="term" value="F:oxidoreductase activity"/>
    <property type="evidence" value="ECO:0007669"/>
    <property type="project" value="UniProtKB-KW"/>
</dbReference>
<keyword evidence="1" id="KW-0560">Oxidoreductase</keyword>
<dbReference type="InterPro" id="IPR036188">
    <property type="entry name" value="FAD/NAD-bd_sf"/>
</dbReference>
<dbReference type="EMBL" id="CAEZYS010000062">
    <property type="protein sequence ID" value="CAB4735664.1"/>
    <property type="molecule type" value="Genomic_DNA"/>
</dbReference>
<protein>
    <submittedName>
        <fullName evidence="3">Unannotated protein</fullName>
    </submittedName>
</protein>
<name>A0A6J6SLF3_9ZZZZ</name>
<dbReference type="Gene3D" id="3.30.9.10">
    <property type="entry name" value="D-Amino Acid Oxidase, subunit A, domain 2"/>
    <property type="match status" value="1"/>
</dbReference>
<reference evidence="3" key="1">
    <citation type="submission" date="2020-05" db="EMBL/GenBank/DDBJ databases">
        <authorList>
            <person name="Chiriac C."/>
            <person name="Salcher M."/>
            <person name="Ghai R."/>
            <person name="Kavagutti S V."/>
        </authorList>
    </citation>
    <scope>NUCLEOTIDE SEQUENCE</scope>
</reference>
<dbReference type="PANTHER" id="PTHR13847">
    <property type="entry name" value="SARCOSINE DEHYDROGENASE-RELATED"/>
    <property type="match status" value="1"/>
</dbReference>
<dbReference type="GO" id="GO:0005737">
    <property type="term" value="C:cytoplasm"/>
    <property type="evidence" value="ECO:0007669"/>
    <property type="project" value="TreeGrafter"/>
</dbReference>
<dbReference type="Pfam" id="PF01266">
    <property type="entry name" value="DAO"/>
    <property type="match status" value="1"/>
</dbReference>
<dbReference type="PANTHER" id="PTHR13847:SF287">
    <property type="entry name" value="FAD-DEPENDENT OXIDOREDUCTASE DOMAIN-CONTAINING PROTEIN 1"/>
    <property type="match status" value="1"/>
</dbReference>
<evidence type="ECO:0000259" key="2">
    <source>
        <dbReference type="Pfam" id="PF01266"/>
    </source>
</evidence>
<dbReference type="Gene3D" id="3.50.50.60">
    <property type="entry name" value="FAD/NAD(P)-binding domain"/>
    <property type="match status" value="1"/>
</dbReference>
<feature type="domain" description="FAD dependent oxidoreductase" evidence="2">
    <location>
        <begin position="15"/>
        <end position="370"/>
    </location>
</feature>
<sequence length="388" mass="41359">MFTNSHQSIATRNFDVIVIGGGAAGCATAYNLAINGANVALLEQFDLNTQASGRNAGSLHGQIQFEPFHELGMKWARDFLPGLSFLASSLEIWKTLSEKLNTDLEVGGKGGLMVAESASDMLALEQKVKLENESGIASRIIDQKELHEMAPYISQKMLGAAFCPIEGKANPLVTAPAFAARAKDAGATIATGVEVLDISKENGKFKLQTNVGDFYGAKVVLTANAGLPKLAKSLGLDLPISDVPVQVSVTEQVEKFVNHLIYFTTEKLTFKQANSGSLLIGGGWPARYDKSGEAVLNLDSLQSNLRVALKVCPSISKVKIIRTWIGVGNGTPDHNPIIGELPGSPGAYVGMYPYMGFTASPLMGEVLSDLVLNGTSKIDIKPFSPTRF</sequence>
<evidence type="ECO:0000256" key="1">
    <source>
        <dbReference type="ARBA" id="ARBA00023002"/>
    </source>
</evidence>
<organism evidence="3">
    <name type="scientific">freshwater metagenome</name>
    <dbReference type="NCBI Taxonomy" id="449393"/>
    <lineage>
        <taxon>unclassified sequences</taxon>
        <taxon>metagenomes</taxon>
        <taxon>ecological metagenomes</taxon>
    </lineage>
</organism>
<gene>
    <name evidence="3" type="ORF">UFOPK2782_00609</name>
    <name evidence="4" type="ORF">UFOPK3828_00445</name>
</gene>
<evidence type="ECO:0000313" key="4">
    <source>
        <dbReference type="EMBL" id="CAB4952191.1"/>
    </source>
</evidence>
<dbReference type="EMBL" id="CAFBNP010000061">
    <property type="protein sequence ID" value="CAB4952191.1"/>
    <property type="molecule type" value="Genomic_DNA"/>
</dbReference>
<accession>A0A6J6SLF3</accession>
<proteinExistence type="predicted"/>